<evidence type="ECO:0000313" key="2">
    <source>
        <dbReference type="Proteomes" id="UP001239111"/>
    </source>
</evidence>
<proteinExistence type="predicted"/>
<organism evidence="1 2">
    <name type="scientific">Eretmocerus hayati</name>
    <dbReference type="NCBI Taxonomy" id="131215"/>
    <lineage>
        <taxon>Eukaryota</taxon>
        <taxon>Metazoa</taxon>
        <taxon>Ecdysozoa</taxon>
        <taxon>Arthropoda</taxon>
        <taxon>Hexapoda</taxon>
        <taxon>Insecta</taxon>
        <taxon>Pterygota</taxon>
        <taxon>Neoptera</taxon>
        <taxon>Endopterygota</taxon>
        <taxon>Hymenoptera</taxon>
        <taxon>Apocrita</taxon>
        <taxon>Proctotrupomorpha</taxon>
        <taxon>Chalcidoidea</taxon>
        <taxon>Aphelinidae</taxon>
        <taxon>Aphelininae</taxon>
        <taxon>Eretmocerus</taxon>
    </lineage>
</organism>
<accession>A0ACC2NSR9</accession>
<protein>
    <submittedName>
        <fullName evidence="1">Uncharacterized protein</fullName>
    </submittedName>
</protein>
<reference evidence="1" key="1">
    <citation type="submission" date="2023-04" db="EMBL/GenBank/DDBJ databases">
        <title>A chromosome-level genome assembly of the parasitoid wasp Eretmocerus hayati.</title>
        <authorList>
            <person name="Zhong Y."/>
            <person name="Liu S."/>
            <person name="Liu Y."/>
        </authorList>
    </citation>
    <scope>NUCLEOTIDE SEQUENCE</scope>
    <source>
        <strain evidence="1">ZJU_SS_LIU_2023</strain>
    </source>
</reference>
<keyword evidence="2" id="KW-1185">Reference proteome</keyword>
<comment type="caution">
    <text evidence="1">The sequence shown here is derived from an EMBL/GenBank/DDBJ whole genome shotgun (WGS) entry which is preliminary data.</text>
</comment>
<gene>
    <name evidence="1" type="ORF">QAD02_005443</name>
</gene>
<sequence>MIPQPIIGARIIDNCGCVIGASNELAAGIIVATEAAQGAGCITGSTGSVSPGQTTGTGGFWLGTLGPAAATPGPGLAQLMDAASAGPAEAGFISSQPSIAEFMTAMPPNGQQQQQQQQQMSMLMQSEQGSEVTGPMGSPGHHGAYHHAIMEPMGPNGVVVGGAGGGQQGQQDPMNVPEYPWMKEKKTTRKSSQQGEILITITCMPSAGVYQDGRCG</sequence>
<dbReference type="Proteomes" id="UP001239111">
    <property type="component" value="Chromosome 3"/>
</dbReference>
<evidence type="ECO:0000313" key="1">
    <source>
        <dbReference type="EMBL" id="KAJ8674181.1"/>
    </source>
</evidence>
<name>A0ACC2NSR9_9HYME</name>
<dbReference type="EMBL" id="CM056743">
    <property type="protein sequence ID" value="KAJ8674181.1"/>
    <property type="molecule type" value="Genomic_DNA"/>
</dbReference>